<dbReference type="InterPro" id="IPR036010">
    <property type="entry name" value="2Fe-2S_ferredoxin-like_sf"/>
</dbReference>
<dbReference type="InterPro" id="IPR051452">
    <property type="entry name" value="Diverse_Oxidoreductases"/>
</dbReference>
<evidence type="ECO:0000313" key="8">
    <source>
        <dbReference type="Proteomes" id="UP000242592"/>
    </source>
</evidence>
<dbReference type="Gene3D" id="3.10.20.30">
    <property type="match status" value="1"/>
</dbReference>
<keyword evidence="2" id="KW-0479">Metal-binding</keyword>
<dbReference type="InterPro" id="IPR036884">
    <property type="entry name" value="2Fe-2S-bd_dom_sf"/>
</dbReference>
<dbReference type="SUPFAM" id="SSF47741">
    <property type="entry name" value="CO dehydrogenase ISP C-domain like"/>
    <property type="match status" value="1"/>
</dbReference>
<dbReference type="Gene3D" id="1.10.150.120">
    <property type="entry name" value="[2Fe-2S]-binding domain"/>
    <property type="match status" value="1"/>
</dbReference>
<keyword evidence="5" id="KW-0411">Iron-sulfur</keyword>
<dbReference type="SUPFAM" id="SSF54292">
    <property type="entry name" value="2Fe-2S ferredoxin-like"/>
    <property type="match status" value="1"/>
</dbReference>
<evidence type="ECO:0000256" key="1">
    <source>
        <dbReference type="ARBA" id="ARBA00022714"/>
    </source>
</evidence>
<dbReference type="RefSeq" id="WP_073070928.1">
    <property type="nucleotide sequence ID" value="NZ_FQXN01000001.1"/>
</dbReference>
<gene>
    <name evidence="7" type="ORF">SAMN02745199_0090</name>
</gene>
<dbReference type="PANTHER" id="PTHR44379">
    <property type="entry name" value="OXIDOREDUCTASE WITH IRON-SULFUR SUBUNIT"/>
    <property type="match status" value="1"/>
</dbReference>
<dbReference type="PANTHER" id="PTHR44379:SF5">
    <property type="entry name" value="OXIDOREDUCTASE WITH IRON-SULFUR SUBUNIT"/>
    <property type="match status" value="1"/>
</dbReference>
<evidence type="ECO:0000256" key="4">
    <source>
        <dbReference type="ARBA" id="ARBA00023004"/>
    </source>
</evidence>
<reference evidence="8" key="1">
    <citation type="submission" date="2016-11" db="EMBL/GenBank/DDBJ databases">
        <authorList>
            <person name="Varghese N."/>
            <person name="Submissions S."/>
        </authorList>
    </citation>
    <scope>NUCLEOTIDE SEQUENCE [LARGE SCALE GENOMIC DNA]</scope>
    <source>
        <strain evidence="8">DSM 15807</strain>
    </source>
</reference>
<dbReference type="STRING" id="1123380.SAMN02745199_0090"/>
<dbReference type="CDD" id="cd00207">
    <property type="entry name" value="fer2"/>
    <property type="match status" value="1"/>
</dbReference>
<name>A0A1M5QRE9_9BACT</name>
<evidence type="ECO:0000313" key="7">
    <source>
        <dbReference type="EMBL" id="SHH16451.1"/>
    </source>
</evidence>
<dbReference type="InterPro" id="IPR002888">
    <property type="entry name" value="2Fe-2S-bd"/>
</dbReference>
<dbReference type="InterPro" id="IPR006058">
    <property type="entry name" value="2Fe2S_fd_BS"/>
</dbReference>
<proteinExistence type="predicted"/>
<protein>
    <submittedName>
        <fullName evidence="7">Carbon-monoxide dehydrogenase small subunit</fullName>
    </submittedName>
</protein>
<keyword evidence="1" id="KW-0001">2Fe-2S</keyword>
<dbReference type="OrthoDB" id="9796880at2"/>
<dbReference type="EMBL" id="FQXN01000001">
    <property type="protein sequence ID" value="SHH16451.1"/>
    <property type="molecule type" value="Genomic_DNA"/>
</dbReference>
<dbReference type="GO" id="GO:0016491">
    <property type="term" value="F:oxidoreductase activity"/>
    <property type="evidence" value="ECO:0007669"/>
    <property type="project" value="UniProtKB-KW"/>
</dbReference>
<accession>A0A1M5QRE9</accession>
<evidence type="ECO:0000256" key="5">
    <source>
        <dbReference type="ARBA" id="ARBA00023014"/>
    </source>
</evidence>
<keyword evidence="4" id="KW-0408">Iron</keyword>
<dbReference type="GO" id="GO:0051537">
    <property type="term" value="F:2 iron, 2 sulfur cluster binding"/>
    <property type="evidence" value="ECO:0007669"/>
    <property type="project" value="UniProtKB-KW"/>
</dbReference>
<feature type="domain" description="2Fe-2S ferredoxin-type" evidence="6">
    <location>
        <begin position="1"/>
        <end position="76"/>
    </location>
</feature>
<dbReference type="PROSITE" id="PS51085">
    <property type="entry name" value="2FE2S_FER_2"/>
    <property type="match status" value="1"/>
</dbReference>
<dbReference type="InterPro" id="IPR001041">
    <property type="entry name" value="2Fe-2S_ferredoxin-type"/>
</dbReference>
<evidence type="ECO:0000256" key="3">
    <source>
        <dbReference type="ARBA" id="ARBA00023002"/>
    </source>
</evidence>
<keyword evidence="3" id="KW-0560">Oxidoreductase</keyword>
<keyword evidence="8" id="KW-1185">Reference proteome</keyword>
<sequence length="148" mass="16442">MKINVVINNEKKELEIEPDEILLDVLRRYGYHSVRRGCDTGMCGICTILLDGKPVPSCSIFAARVDGHEITTVEGLPEAREFAELLAEEGADQCGFCSPGLIVNTIYIKRAKIEKMDEVKIKLIGNLCRCTGYEGQHRAIAKFLGVEK</sequence>
<evidence type="ECO:0000256" key="2">
    <source>
        <dbReference type="ARBA" id="ARBA00022723"/>
    </source>
</evidence>
<evidence type="ECO:0000259" key="6">
    <source>
        <dbReference type="PROSITE" id="PS51085"/>
    </source>
</evidence>
<dbReference type="Pfam" id="PF00111">
    <property type="entry name" value="Fer2"/>
    <property type="match status" value="1"/>
</dbReference>
<dbReference type="Pfam" id="PF01799">
    <property type="entry name" value="Fer2_2"/>
    <property type="match status" value="1"/>
</dbReference>
<dbReference type="AlphaFoldDB" id="A0A1M5QRE9"/>
<organism evidence="7 8">
    <name type="scientific">Thermosipho atlanticus DSM 15807</name>
    <dbReference type="NCBI Taxonomy" id="1123380"/>
    <lineage>
        <taxon>Bacteria</taxon>
        <taxon>Thermotogati</taxon>
        <taxon>Thermotogota</taxon>
        <taxon>Thermotogae</taxon>
        <taxon>Thermotogales</taxon>
        <taxon>Fervidobacteriaceae</taxon>
        <taxon>Thermosipho</taxon>
    </lineage>
</organism>
<dbReference type="GO" id="GO:0046872">
    <property type="term" value="F:metal ion binding"/>
    <property type="evidence" value="ECO:0007669"/>
    <property type="project" value="UniProtKB-KW"/>
</dbReference>
<dbReference type="InterPro" id="IPR012675">
    <property type="entry name" value="Beta-grasp_dom_sf"/>
</dbReference>
<dbReference type="Proteomes" id="UP000242592">
    <property type="component" value="Unassembled WGS sequence"/>
</dbReference>
<dbReference type="PROSITE" id="PS00197">
    <property type="entry name" value="2FE2S_FER_1"/>
    <property type="match status" value="1"/>
</dbReference>